<feature type="compositionally biased region" description="Low complexity" evidence="2">
    <location>
        <begin position="7"/>
        <end position="19"/>
    </location>
</feature>
<dbReference type="OrthoDB" id="5407781at2759"/>
<gene>
    <name evidence="3" type="ORF">N7469_001728</name>
</gene>
<feature type="compositionally biased region" description="Polar residues" evidence="2">
    <location>
        <begin position="27"/>
        <end position="40"/>
    </location>
</feature>
<feature type="region of interest" description="Disordered" evidence="2">
    <location>
        <begin position="1"/>
        <end position="104"/>
    </location>
</feature>
<proteinExistence type="predicted"/>
<dbReference type="EMBL" id="JAPQKT010000001">
    <property type="protein sequence ID" value="KAJ5243401.1"/>
    <property type="molecule type" value="Genomic_DNA"/>
</dbReference>
<reference evidence="3" key="2">
    <citation type="journal article" date="2023" name="IMA Fungus">
        <title>Comparative genomic study of the Penicillium genus elucidates a diverse pangenome and 15 lateral gene transfer events.</title>
        <authorList>
            <person name="Petersen C."/>
            <person name="Sorensen T."/>
            <person name="Nielsen M.R."/>
            <person name="Sondergaard T.E."/>
            <person name="Sorensen J.L."/>
            <person name="Fitzpatrick D.A."/>
            <person name="Frisvad J.C."/>
            <person name="Nielsen K.L."/>
        </authorList>
    </citation>
    <scope>NUCLEOTIDE SEQUENCE</scope>
    <source>
        <strain evidence="3">IBT 23319</strain>
    </source>
</reference>
<keyword evidence="4" id="KW-1185">Reference proteome</keyword>
<dbReference type="PANTHER" id="PTHR39610">
    <property type="entry name" value="BZIP DOMAIN-CONTAINING PROTEIN-RELATED"/>
    <property type="match status" value="1"/>
</dbReference>
<keyword evidence="1" id="KW-0175">Coiled coil</keyword>
<feature type="region of interest" description="Disordered" evidence="2">
    <location>
        <begin position="245"/>
        <end position="290"/>
    </location>
</feature>
<feature type="region of interest" description="Disordered" evidence="2">
    <location>
        <begin position="123"/>
        <end position="217"/>
    </location>
</feature>
<evidence type="ECO:0000256" key="2">
    <source>
        <dbReference type="SAM" id="MobiDB-lite"/>
    </source>
</evidence>
<evidence type="ECO:0000313" key="4">
    <source>
        <dbReference type="Proteomes" id="UP001147733"/>
    </source>
</evidence>
<dbReference type="PANTHER" id="PTHR39610:SF2">
    <property type="entry name" value="BZIP DOMAIN-CONTAINING PROTEIN"/>
    <property type="match status" value="1"/>
</dbReference>
<dbReference type="Proteomes" id="UP001147733">
    <property type="component" value="Unassembled WGS sequence"/>
</dbReference>
<organism evidence="3 4">
    <name type="scientific">Penicillium citrinum</name>
    <dbReference type="NCBI Taxonomy" id="5077"/>
    <lineage>
        <taxon>Eukaryota</taxon>
        <taxon>Fungi</taxon>
        <taxon>Dikarya</taxon>
        <taxon>Ascomycota</taxon>
        <taxon>Pezizomycotina</taxon>
        <taxon>Eurotiomycetes</taxon>
        <taxon>Eurotiomycetidae</taxon>
        <taxon>Eurotiales</taxon>
        <taxon>Aspergillaceae</taxon>
        <taxon>Penicillium</taxon>
    </lineage>
</organism>
<feature type="compositionally biased region" description="Polar residues" evidence="2">
    <location>
        <begin position="133"/>
        <end position="149"/>
    </location>
</feature>
<accession>A0A9W9TVZ5</accession>
<comment type="caution">
    <text evidence="3">The sequence shown here is derived from an EMBL/GenBank/DDBJ whole genome shotgun (WGS) entry which is preliminary data.</text>
</comment>
<feature type="coiled-coil region" evidence="1">
    <location>
        <begin position="217"/>
        <end position="244"/>
    </location>
</feature>
<sequence>MSPDINSLPQAPSSSSALPILTREVESSSPRMAATHSSPAVTEPAGTPTRSPRGSSLGRLSISERRRSSVGMNLSSSPVFPTADPHHQRAPSLGELHQQFEQEQEAQVNRLLQQIHVLQAQLQQHQQQRRDQTTAIDDSTPSSEHSTSFFAPETRIPRTNRPSTSSISNPYRQSSRPPSQTPSPSIRPQDPTRASETIESFPGHRDNPSRRGSRDESAFYQAEAAMLNRENQMLRQRIRELERQIGGMPMSRPPASSSDSAVPGSRVGVVPGQAGPETADPHAVESDVKD</sequence>
<feature type="compositionally biased region" description="Basic and acidic residues" evidence="2">
    <location>
        <begin position="202"/>
        <end position="217"/>
    </location>
</feature>
<evidence type="ECO:0000256" key="1">
    <source>
        <dbReference type="SAM" id="Coils"/>
    </source>
</evidence>
<dbReference type="RefSeq" id="XP_056506405.1">
    <property type="nucleotide sequence ID" value="XM_056640648.1"/>
</dbReference>
<feature type="compositionally biased region" description="Basic and acidic residues" evidence="2">
    <location>
        <begin position="279"/>
        <end position="290"/>
    </location>
</feature>
<dbReference type="AlphaFoldDB" id="A0A9W9TVZ5"/>
<name>A0A9W9TVZ5_PENCI</name>
<feature type="compositionally biased region" description="Low complexity" evidence="2">
    <location>
        <begin position="50"/>
        <end position="61"/>
    </location>
</feature>
<evidence type="ECO:0000313" key="3">
    <source>
        <dbReference type="EMBL" id="KAJ5243401.1"/>
    </source>
</evidence>
<dbReference type="GeneID" id="81379815"/>
<feature type="compositionally biased region" description="Polar residues" evidence="2">
    <location>
        <begin position="70"/>
        <end position="79"/>
    </location>
</feature>
<feature type="compositionally biased region" description="Low complexity" evidence="2">
    <location>
        <begin position="168"/>
        <end position="189"/>
    </location>
</feature>
<protein>
    <submittedName>
        <fullName evidence="3">Uncharacterized protein</fullName>
    </submittedName>
</protein>
<reference evidence="3" key="1">
    <citation type="submission" date="2022-11" db="EMBL/GenBank/DDBJ databases">
        <authorList>
            <person name="Petersen C."/>
        </authorList>
    </citation>
    <scope>NUCLEOTIDE SEQUENCE</scope>
    <source>
        <strain evidence="3">IBT 23319</strain>
    </source>
</reference>